<dbReference type="AlphaFoldDB" id="A0A553HP63"/>
<reference evidence="4" key="1">
    <citation type="submission" date="2019-06" db="EMBL/GenBank/DDBJ databases">
        <title>Draft genome sequence of the griseofulvin-producing fungus Xylaria cubensis strain G536.</title>
        <authorList>
            <person name="Mead M.E."/>
            <person name="Raja H.A."/>
            <person name="Steenwyk J.L."/>
            <person name="Knowles S.L."/>
            <person name="Oberlies N.H."/>
            <person name="Rokas A."/>
        </authorList>
    </citation>
    <scope>NUCLEOTIDE SEQUENCE [LARGE SCALE GENOMIC DNA]</scope>
    <source>
        <strain evidence="4">G536</strain>
    </source>
</reference>
<evidence type="ECO:0000256" key="1">
    <source>
        <dbReference type="SAM" id="MobiDB-lite"/>
    </source>
</evidence>
<sequence>MAGGSIKQDGEGGPTEVPERLRASLGPRRTGIKCSAKSGKDGVISSSGFSHLASRVVQDWQRFGKHVNDMPYFGTPLGNDDSIRLLTLKAGAWDDPIECELSVEQVDNLPPFEALSYAWGDPEDRTPISVTGNTFRVTVNLATALRHLRYPDRPRLLWVDALCIDQRNILEVNHQIQYMVDIYASATGVLAWLGPDDGSAGPAFEAFRSISDTISQDQIDHLTALFDRPFWIRLWVVQELVLARDIQFVCGLEYLPWVVVDRFFRRRPSDGKMPFDLLPQVLRGLVYPLRHIWHTREIIIGGRHLTFSQLLNKYNPCRCSVIKDYTYSLLGLAHTSSAIHQFIQPDYTSETSIEDVFRDTTAAAILEDQSLNILCLVRRYSDHHLGNIPRPLPMQNSWVGDWSCQRVIRPLIEPDNAKQLYAAYKPGRFTKEENLALKDLGVLKVRGAMFDKLDIVKEEVNPFAERWEEDVRSWEPSDIQGYHYPSGEDAVNAFWRTLIMDDSFAPFYQVHERLTPAKMDEYRDLYLQWRSERGRDSKEGGRSFAQCIRWGPKLNTLAGWTFTVLTNGYFARVQPDAKKGDVVVLLQGSAVPFVLRPVNITEYKQGGGRVQVDDAWRLVGTAYVHGIMDGEAIVNGLLLPEQDFNIV</sequence>
<dbReference type="STRING" id="2512241.A0A553HP63"/>
<dbReference type="OrthoDB" id="3553147at2759"/>
<comment type="caution">
    <text evidence="3">The sequence shown here is derived from an EMBL/GenBank/DDBJ whole genome shotgun (WGS) entry which is preliminary data.</text>
</comment>
<gene>
    <name evidence="3" type="ORF">FHL15_009334</name>
</gene>
<proteinExistence type="predicted"/>
<evidence type="ECO:0000313" key="3">
    <source>
        <dbReference type="EMBL" id="TRX89744.1"/>
    </source>
</evidence>
<keyword evidence="4" id="KW-1185">Reference proteome</keyword>
<dbReference type="Pfam" id="PF06985">
    <property type="entry name" value="HET"/>
    <property type="match status" value="1"/>
</dbReference>
<accession>A0A553HP63</accession>
<evidence type="ECO:0000259" key="2">
    <source>
        <dbReference type="Pfam" id="PF06985"/>
    </source>
</evidence>
<dbReference type="Pfam" id="PF26639">
    <property type="entry name" value="Het-6_barrel"/>
    <property type="match status" value="1"/>
</dbReference>
<dbReference type="PANTHER" id="PTHR24148">
    <property type="entry name" value="ANKYRIN REPEAT DOMAIN-CONTAINING PROTEIN 39 HOMOLOG-RELATED"/>
    <property type="match status" value="1"/>
</dbReference>
<evidence type="ECO:0000313" key="4">
    <source>
        <dbReference type="Proteomes" id="UP000319160"/>
    </source>
</evidence>
<dbReference type="EMBL" id="VFLP01000063">
    <property type="protein sequence ID" value="TRX89744.1"/>
    <property type="molecule type" value="Genomic_DNA"/>
</dbReference>
<feature type="region of interest" description="Disordered" evidence="1">
    <location>
        <begin position="1"/>
        <end position="41"/>
    </location>
</feature>
<dbReference type="InterPro" id="IPR010730">
    <property type="entry name" value="HET"/>
</dbReference>
<name>A0A553HP63_9PEZI</name>
<dbReference type="InterPro" id="IPR052895">
    <property type="entry name" value="HetReg/Transcr_Mod"/>
</dbReference>
<protein>
    <recommendedName>
        <fullName evidence="2">Heterokaryon incompatibility domain-containing protein</fullName>
    </recommendedName>
</protein>
<organism evidence="3 4">
    <name type="scientific">Xylaria flabelliformis</name>
    <dbReference type="NCBI Taxonomy" id="2512241"/>
    <lineage>
        <taxon>Eukaryota</taxon>
        <taxon>Fungi</taxon>
        <taxon>Dikarya</taxon>
        <taxon>Ascomycota</taxon>
        <taxon>Pezizomycotina</taxon>
        <taxon>Sordariomycetes</taxon>
        <taxon>Xylariomycetidae</taxon>
        <taxon>Xylariales</taxon>
        <taxon>Xylariaceae</taxon>
        <taxon>Xylaria</taxon>
    </lineage>
</organism>
<feature type="domain" description="Heterokaryon incompatibility" evidence="2">
    <location>
        <begin position="112"/>
        <end position="239"/>
    </location>
</feature>
<dbReference type="PANTHER" id="PTHR24148:SF77">
    <property type="entry name" value="HETEROKARYON INCOMPATIBILITY DOMAIN-CONTAINING PROTEIN"/>
    <property type="match status" value="1"/>
</dbReference>
<dbReference type="Proteomes" id="UP000319160">
    <property type="component" value="Unassembled WGS sequence"/>
</dbReference>